<organism evidence="1 2">
    <name type="scientific">Triparma laevis f. longispina</name>
    <dbReference type="NCBI Taxonomy" id="1714387"/>
    <lineage>
        <taxon>Eukaryota</taxon>
        <taxon>Sar</taxon>
        <taxon>Stramenopiles</taxon>
        <taxon>Ochrophyta</taxon>
        <taxon>Bolidophyceae</taxon>
        <taxon>Parmales</taxon>
        <taxon>Triparmaceae</taxon>
        <taxon>Triparma</taxon>
    </lineage>
</organism>
<dbReference type="Proteomes" id="UP001165122">
    <property type="component" value="Unassembled WGS sequence"/>
</dbReference>
<evidence type="ECO:0000313" key="2">
    <source>
        <dbReference type="Proteomes" id="UP001165122"/>
    </source>
</evidence>
<gene>
    <name evidence="1" type="ORF">TrLO_g5305</name>
</gene>
<keyword evidence="2" id="KW-1185">Reference proteome</keyword>
<reference evidence="2" key="1">
    <citation type="journal article" date="2023" name="Commun. Biol.">
        <title>Genome analysis of Parmales, the sister group of diatoms, reveals the evolutionary specialization of diatoms from phago-mixotrophs to photoautotrophs.</title>
        <authorList>
            <person name="Ban H."/>
            <person name="Sato S."/>
            <person name="Yoshikawa S."/>
            <person name="Yamada K."/>
            <person name="Nakamura Y."/>
            <person name="Ichinomiya M."/>
            <person name="Sato N."/>
            <person name="Blanc-Mathieu R."/>
            <person name="Endo H."/>
            <person name="Kuwata A."/>
            <person name="Ogata H."/>
        </authorList>
    </citation>
    <scope>NUCLEOTIDE SEQUENCE [LARGE SCALE GENOMIC DNA]</scope>
    <source>
        <strain evidence="2">NIES 3700</strain>
    </source>
</reference>
<proteinExistence type="predicted"/>
<dbReference type="OrthoDB" id="46109at2759"/>
<sequence length="275" mass="31230">MAISGGENYEIILENYTTIITECDDDLGRVRRLYFKSNANVIQSESFKPTSFTFDYNRLSFKYHYTMIASLYLAPEIVDKEICVIGLGGGQLSMYLSTNFENQITTVELDEEVKGLAVEYFGFKEEKKNRVVIEDGLEAVNEMKDVGAFFLDVDTKDETVGMSCPPFEFVEIGYLKKIHESLCEDGRLIINVSARDKECLTTLCSNVNSVFNCVYISESFEEEVNVVVVGFKVAPVIGEKLELMERVEGEEMKEAVCLFSKWKKKSRGGKKKKKK</sequence>
<comment type="caution">
    <text evidence="1">The sequence shown here is derived from an EMBL/GenBank/DDBJ whole genome shotgun (WGS) entry which is preliminary data.</text>
</comment>
<dbReference type="AlphaFoldDB" id="A0A9W7FCS6"/>
<dbReference type="InterPro" id="IPR029063">
    <property type="entry name" value="SAM-dependent_MTases_sf"/>
</dbReference>
<accession>A0A9W7FCS6</accession>
<dbReference type="SUPFAM" id="SSF53335">
    <property type="entry name" value="S-adenosyl-L-methionine-dependent methyltransferases"/>
    <property type="match status" value="1"/>
</dbReference>
<dbReference type="Gene3D" id="3.40.50.150">
    <property type="entry name" value="Vaccinia Virus protein VP39"/>
    <property type="match status" value="1"/>
</dbReference>
<dbReference type="EMBL" id="BRXW01000140">
    <property type="protein sequence ID" value="GMI09713.1"/>
    <property type="molecule type" value="Genomic_DNA"/>
</dbReference>
<protein>
    <submittedName>
        <fullName evidence="1">Uncharacterized protein</fullName>
    </submittedName>
</protein>
<evidence type="ECO:0000313" key="1">
    <source>
        <dbReference type="EMBL" id="GMI09713.1"/>
    </source>
</evidence>
<name>A0A9W7FCS6_9STRA</name>